<dbReference type="Gene3D" id="1.10.1040.10">
    <property type="entry name" value="N-(1-d-carboxylethyl)-l-norvaline Dehydrogenase, domain 2"/>
    <property type="match status" value="1"/>
</dbReference>
<dbReference type="Proteomes" id="UP000263486">
    <property type="component" value="Unassembled WGS sequence"/>
</dbReference>
<proteinExistence type="predicted"/>
<protein>
    <submittedName>
        <fullName evidence="4">NAD(P)-dependent oxidoreductase</fullName>
    </submittedName>
</protein>
<evidence type="ECO:0000259" key="3">
    <source>
        <dbReference type="Pfam" id="PF21761"/>
    </source>
</evidence>
<evidence type="ECO:0000256" key="1">
    <source>
        <dbReference type="ARBA" id="ARBA00023002"/>
    </source>
</evidence>
<dbReference type="EMBL" id="QUAJ01000018">
    <property type="protein sequence ID" value="REI40553.1"/>
    <property type="molecule type" value="Genomic_DNA"/>
</dbReference>
<dbReference type="SUPFAM" id="SSF51735">
    <property type="entry name" value="NAD(P)-binding Rossmann-fold domains"/>
    <property type="match status" value="1"/>
</dbReference>
<dbReference type="RefSeq" id="WP_114642798.1">
    <property type="nucleotide sequence ID" value="NZ_JAACIO010000019.1"/>
</dbReference>
<name>A0ABX9KFF9_9FUSO</name>
<dbReference type="InterPro" id="IPR048666">
    <property type="entry name" value="RedAm-like_C"/>
</dbReference>
<evidence type="ECO:0000313" key="5">
    <source>
        <dbReference type="Proteomes" id="UP000263486"/>
    </source>
</evidence>
<dbReference type="InterPro" id="IPR036291">
    <property type="entry name" value="NAD(P)-bd_dom_sf"/>
</dbReference>
<dbReference type="InterPro" id="IPR015815">
    <property type="entry name" value="HIBADH-related"/>
</dbReference>
<dbReference type="InterPro" id="IPR006115">
    <property type="entry name" value="6PGDH_NADP-bd"/>
</dbReference>
<dbReference type="Pfam" id="PF03446">
    <property type="entry name" value="NAD_binding_2"/>
    <property type="match status" value="1"/>
</dbReference>
<accession>A0ABX9KFF9</accession>
<dbReference type="Pfam" id="PF21761">
    <property type="entry name" value="RedAm-like_C"/>
    <property type="match status" value="1"/>
</dbReference>
<reference evidence="4 5" key="1">
    <citation type="submission" date="2018-08" db="EMBL/GenBank/DDBJ databases">
        <title>Draft genome sequence of Psychrilyobacter sp. strain SD5 isolated from Black Sea water.</title>
        <authorList>
            <person name="Yadav S."/>
            <person name="Villanueva L."/>
            <person name="Damste J.S.S."/>
        </authorList>
    </citation>
    <scope>NUCLEOTIDE SEQUENCE [LARGE SCALE GENOMIC DNA]</scope>
    <source>
        <strain evidence="4 5">SD5</strain>
    </source>
</reference>
<dbReference type="InterPro" id="IPR013328">
    <property type="entry name" value="6PGD_dom2"/>
</dbReference>
<dbReference type="PIRSF" id="PIRSF000103">
    <property type="entry name" value="HIBADH"/>
    <property type="match status" value="1"/>
</dbReference>
<dbReference type="PANTHER" id="PTHR43580">
    <property type="entry name" value="OXIDOREDUCTASE GLYR1-RELATED"/>
    <property type="match status" value="1"/>
</dbReference>
<evidence type="ECO:0000259" key="2">
    <source>
        <dbReference type="Pfam" id="PF03446"/>
    </source>
</evidence>
<sequence>MSKISVIGCGKMGSSLVKAFLKSGHHVFVYDVSRESCIPLVELGASLAETPIEAANNCDVMVFSINNYTNTIRFLKNDDVLLQLAGKTLVQLSTGIPQEAQELEGIIKEYDIDYIDGAIMCYPHQIGTEESCILISGNESTLKNSESALKSLTKNLMTVSNDISGASTLDCALLTLYYGTYWGILQAASLCKSQNFSVQTFADIAGDSYLFPTVTEILKHVPQDVESGNYKDNMASNIIHSSAIQRLIEMMNRSKIDTSVTESIHSLIQNAIETGYKNNNLESIVEIIRK</sequence>
<dbReference type="Gene3D" id="3.40.50.720">
    <property type="entry name" value="NAD(P)-binding Rossmann-like Domain"/>
    <property type="match status" value="1"/>
</dbReference>
<dbReference type="PANTHER" id="PTHR43580:SF2">
    <property type="entry name" value="CYTOKINE-LIKE NUCLEAR FACTOR N-PAC"/>
    <property type="match status" value="1"/>
</dbReference>
<feature type="domain" description="6-phosphogluconate dehydrogenase NADP-binding" evidence="2">
    <location>
        <begin position="3"/>
        <end position="157"/>
    </location>
</feature>
<evidence type="ECO:0000313" key="4">
    <source>
        <dbReference type="EMBL" id="REI40553.1"/>
    </source>
</evidence>
<gene>
    <name evidence="4" type="ORF">DYH56_10365</name>
</gene>
<feature type="domain" description="NADPH-dependent reductive aminase-like C-terminal" evidence="3">
    <location>
        <begin position="162"/>
        <end position="290"/>
    </location>
</feature>
<keyword evidence="1" id="KW-0560">Oxidoreductase</keyword>
<organism evidence="4 5">
    <name type="scientific">Psychrilyobacter piezotolerans</name>
    <dbReference type="NCBI Taxonomy" id="2293438"/>
    <lineage>
        <taxon>Bacteria</taxon>
        <taxon>Fusobacteriati</taxon>
        <taxon>Fusobacteriota</taxon>
        <taxon>Fusobacteriia</taxon>
        <taxon>Fusobacteriales</taxon>
        <taxon>Fusobacteriaceae</taxon>
        <taxon>Psychrilyobacter</taxon>
    </lineage>
</organism>
<comment type="caution">
    <text evidence="4">The sequence shown here is derived from an EMBL/GenBank/DDBJ whole genome shotgun (WGS) entry which is preliminary data.</text>
</comment>
<keyword evidence="5" id="KW-1185">Reference proteome</keyword>
<dbReference type="InterPro" id="IPR051265">
    <property type="entry name" value="HIBADH-related_NP60_sf"/>
</dbReference>